<sequence length="48" mass="5743">MIAGHLEPRHDILRDDEQGAKGLTEKAEAEKRRRKKWKPEKRQKMMSQ</sequence>
<dbReference type="Proteomes" id="UP001154322">
    <property type="component" value="Unassembled WGS sequence"/>
</dbReference>
<keyword evidence="3" id="KW-1185">Reference proteome</keyword>
<feature type="region of interest" description="Disordered" evidence="1">
    <location>
        <begin position="1"/>
        <end position="48"/>
    </location>
</feature>
<dbReference type="RefSeq" id="WP_213430390.1">
    <property type="nucleotide sequence ID" value="NZ_AP031286.1"/>
</dbReference>
<dbReference type="EMBL" id="CALYLO010000004">
    <property type="protein sequence ID" value="CAH8245999.1"/>
    <property type="molecule type" value="Genomic_DNA"/>
</dbReference>
<feature type="compositionally biased region" description="Basic and acidic residues" evidence="1">
    <location>
        <begin position="1"/>
        <end position="31"/>
    </location>
</feature>
<proteinExistence type="predicted"/>
<comment type="caution">
    <text evidence="2">The sequence shown here is derived from an EMBL/GenBank/DDBJ whole genome shotgun (WGS) entry which is preliminary data.</text>
</comment>
<organism evidence="2 3">
    <name type="scientific">Paenibacillus melissococcoides</name>
    <dbReference type="NCBI Taxonomy" id="2912268"/>
    <lineage>
        <taxon>Bacteria</taxon>
        <taxon>Bacillati</taxon>
        <taxon>Bacillota</taxon>
        <taxon>Bacilli</taxon>
        <taxon>Bacillales</taxon>
        <taxon>Paenibacillaceae</taxon>
        <taxon>Paenibacillus</taxon>
    </lineage>
</organism>
<name>A0ABM9G2V7_9BACL</name>
<evidence type="ECO:0000256" key="1">
    <source>
        <dbReference type="SAM" id="MobiDB-lite"/>
    </source>
</evidence>
<feature type="compositionally biased region" description="Basic residues" evidence="1">
    <location>
        <begin position="32"/>
        <end position="41"/>
    </location>
</feature>
<accession>A0ABM9G2V7</accession>
<evidence type="ECO:0000313" key="3">
    <source>
        <dbReference type="Proteomes" id="UP001154322"/>
    </source>
</evidence>
<gene>
    <name evidence="2" type="ORF">WJ0W_003234</name>
</gene>
<reference evidence="2" key="1">
    <citation type="submission" date="2022-06" db="EMBL/GenBank/DDBJ databases">
        <authorList>
            <person name="Dietemann V."/>
            <person name="Ory F."/>
            <person name="Dainat B."/>
            <person name="Oberhansli S."/>
        </authorList>
    </citation>
    <scope>NUCLEOTIDE SEQUENCE</scope>
    <source>
        <strain evidence="2">Ena-SAMPLE-TAB-26-04-2022-14:26:32:270-5432</strain>
    </source>
</reference>
<protein>
    <submittedName>
        <fullName evidence="2">Uncharacterized protein</fullName>
    </submittedName>
</protein>
<evidence type="ECO:0000313" key="2">
    <source>
        <dbReference type="EMBL" id="CAH8245999.1"/>
    </source>
</evidence>